<dbReference type="InterPro" id="IPR022742">
    <property type="entry name" value="Hydrolase_4"/>
</dbReference>
<dbReference type="Pfam" id="PF12146">
    <property type="entry name" value="Hydrolase_4"/>
    <property type="match status" value="1"/>
</dbReference>
<dbReference type="PANTHER" id="PTHR16138:SF7">
    <property type="entry name" value="PALMITOYL-PROTEIN THIOESTERASE ABHD10, MITOCHONDRIAL"/>
    <property type="match status" value="1"/>
</dbReference>
<name>A0A429V6V0_9SPHN</name>
<protein>
    <submittedName>
        <fullName evidence="3">Alpha/beta fold hydrolase</fullName>
    </submittedName>
</protein>
<evidence type="ECO:0000313" key="4">
    <source>
        <dbReference type="Proteomes" id="UP000274661"/>
    </source>
</evidence>
<dbReference type="Proteomes" id="UP000274661">
    <property type="component" value="Unassembled WGS sequence"/>
</dbReference>
<evidence type="ECO:0000259" key="2">
    <source>
        <dbReference type="Pfam" id="PF12146"/>
    </source>
</evidence>
<dbReference type="SUPFAM" id="SSF53474">
    <property type="entry name" value="alpha/beta-Hydrolases"/>
    <property type="match status" value="1"/>
</dbReference>
<dbReference type="GO" id="GO:0008474">
    <property type="term" value="F:palmitoyl-(protein) hydrolase activity"/>
    <property type="evidence" value="ECO:0007669"/>
    <property type="project" value="UniProtKB-EC"/>
</dbReference>
<dbReference type="GO" id="GO:0102390">
    <property type="term" value="F:mycophenolic acid acyl-glucuronide esterase activity"/>
    <property type="evidence" value="ECO:0007669"/>
    <property type="project" value="UniProtKB-EC"/>
</dbReference>
<gene>
    <name evidence="3" type="ORF">HMF7854_01575</name>
</gene>
<sequence>MNAPHQPPITALGPLAVRHRLPATTEAPTLVFLPGYASDMEGGKAVAIDGWCGEQGIGCLRFDYRGTGSSAGQFEDGTLEGWLQDAADVSALAEGGPLILAGSSMGGWIALHLALRLGDQFRGLLGIAAAPDFTDWGYTADEKAALAEIGRLERPNPYGPEPGRTFLPFWQSGERLKLLDGEIAIDRPVRLVHGDRDKEVPFSVAVQLKDQLRSADVQLHLVKGGGHRLSESREIRAILRALADLVELAR</sequence>
<feature type="domain" description="Serine aminopeptidase S33" evidence="2">
    <location>
        <begin position="51"/>
        <end position="131"/>
    </location>
</feature>
<dbReference type="Gene3D" id="3.40.50.1820">
    <property type="entry name" value="alpha/beta hydrolase"/>
    <property type="match status" value="1"/>
</dbReference>
<evidence type="ECO:0000313" key="3">
    <source>
        <dbReference type="EMBL" id="RST29660.1"/>
    </source>
</evidence>
<dbReference type="GO" id="GO:0004553">
    <property type="term" value="F:hydrolase activity, hydrolyzing O-glycosyl compounds"/>
    <property type="evidence" value="ECO:0007669"/>
    <property type="project" value="TreeGrafter"/>
</dbReference>
<dbReference type="AlphaFoldDB" id="A0A429V6V0"/>
<keyword evidence="1 3" id="KW-0378">Hydrolase</keyword>
<dbReference type="InterPro" id="IPR052382">
    <property type="entry name" value="ABHD10_acyl-thioesterase"/>
</dbReference>
<comment type="caution">
    <text evidence="3">The sequence shown here is derived from an EMBL/GenBank/DDBJ whole genome shotgun (WGS) entry which is preliminary data.</text>
</comment>
<organism evidence="3 4">
    <name type="scientific">Sphingomonas ginkgonis</name>
    <dbReference type="NCBI Taxonomy" id="2315330"/>
    <lineage>
        <taxon>Bacteria</taxon>
        <taxon>Pseudomonadati</taxon>
        <taxon>Pseudomonadota</taxon>
        <taxon>Alphaproteobacteria</taxon>
        <taxon>Sphingomonadales</taxon>
        <taxon>Sphingomonadaceae</taxon>
        <taxon>Sphingomonas</taxon>
    </lineage>
</organism>
<dbReference type="OrthoDB" id="9813296at2"/>
<reference evidence="3 4" key="1">
    <citation type="submission" date="2018-12" db="EMBL/GenBank/DDBJ databases">
        <title>Sphingomonas sp. HMF7854 Genome sequencing and assembly.</title>
        <authorList>
            <person name="Cha I."/>
            <person name="Kang H."/>
            <person name="Kim H."/>
            <person name="Kang J."/>
            <person name="Joh K."/>
        </authorList>
    </citation>
    <scope>NUCLEOTIDE SEQUENCE [LARGE SCALE GENOMIC DNA]</scope>
    <source>
        <strain evidence="3 4">HMF7854</strain>
    </source>
</reference>
<accession>A0A429V6V0</accession>
<evidence type="ECO:0000256" key="1">
    <source>
        <dbReference type="ARBA" id="ARBA00022801"/>
    </source>
</evidence>
<keyword evidence="4" id="KW-1185">Reference proteome</keyword>
<dbReference type="InterPro" id="IPR029058">
    <property type="entry name" value="AB_hydrolase_fold"/>
</dbReference>
<dbReference type="EMBL" id="RWJF01000001">
    <property type="protein sequence ID" value="RST29660.1"/>
    <property type="molecule type" value="Genomic_DNA"/>
</dbReference>
<dbReference type="PANTHER" id="PTHR16138">
    <property type="entry name" value="MYCOPHENOLIC ACID ACYL-GLUCURONIDE ESTERASE, MITOCHONDRIAL"/>
    <property type="match status" value="1"/>
</dbReference>
<proteinExistence type="predicted"/>
<dbReference type="RefSeq" id="WP_126717500.1">
    <property type="nucleotide sequence ID" value="NZ_RWJF01000001.1"/>
</dbReference>